<dbReference type="PANTHER" id="PTHR24096:SF317">
    <property type="entry name" value="ADENYLATE-FORMING ENZYME AFEA"/>
    <property type="match status" value="1"/>
</dbReference>
<keyword evidence="9" id="KW-1185">Reference proteome</keyword>
<comment type="pathway">
    <text evidence="1">Secondary metabolite biosynthesis.</text>
</comment>
<dbReference type="VEuPathDB" id="FungiDB:HMPREF1541_10800"/>
<reference evidence="8 9" key="1">
    <citation type="submission" date="2013-03" db="EMBL/GenBank/DDBJ databases">
        <title>The Genome Sequence of Phialophora europaea CBS 101466.</title>
        <authorList>
            <consortium name="The Broad Institute Genomics Platform"/>
            <person name="Cuomo C."/>
            <person name="de Hoog S."/>
            <person name="Gorbushina A."/>
            <person name="Walker B."/>
            <person name="Young S.K."/>
            <person name="Zeng Q."/>
            <person name="Gargeya S."/>
            <person name="Fitzgerald M."/>
            <person name="Haas B."/>
            <person name="Abouelleil A."/>
            <person name="Allen A.W."/>
            <person name="Alvarado L."/>
            <person name="Arachchi H.M."/>
            <person name="Berlin A.M."/>
            <person name="Chapman S.B."/>
            <person name="Gainer-Dewar J."/>
            <person name="Goldberg J."/>
            <person name="Griggs A."/>
            <person name="Gujja S."/>
            <person name="Hansen M."/>
            <person name="Howarth C."/>
            <person name="Imamovic A."/>
            <person name="Ireland A."/>
            <person name="Larimer J."/>
            <person name="McCowan C."/>
            <person name="Murphy C."/>
            <person name="Pearson M."/>
            <person name="Poon T.W."/>
            <person name="Priest M."/>
            <person name="Roberts A."/>
            <person name="Saif S."/>
            <person name="Shea T."/>
            <person name="Sisk P."/>
            <person name="Sykes S."/>
            <person name="Wortman J."/>
            <person name="Nusbaum C."/>
            <person name="Birren B."/>
        </authorList>
    </citation>
    <scope>NUCLEOTIDE SEQUENCE [LARGE SCALE GENOMIC DNA]</scope>
    <source>
        <strain evidence="8 9">CBS 101466</strain>
    </source>
</reference>
<dbReference type="SUPFAM" id="SSF56801">
    <property type="entry name" value="Acetyl-CoA synthetase-like"/>
    <property type="match status" value="1"/>
</dbReference>
<feature type="domain" description="AMP-binding enzyme C-terminal" evidence="7">
    <location>
        <begin position="474"/>
        <end position="560"/>
    </location>
</feature>
<dbReference type="Gene3D" id="3.40.50.12780">
    <property type="entry name" value="N-terminal domain of ligase-like"/>
    <property type="match status" value="1"/>
</dbReference>
<dbReference type="GeneID" id="19978139"/>
<dbReference type="GO" id="GO:0019748">
    <property type="term" value="P:secondary metabolic process"/>
    <property type="evidence" value="ECO:0007669"/>
    <property type="project" value="TreeGrafter"/>
</dbReference>
<keyword evidence="3" id="KW-0436">Ligase</keyword>
<keyword evidence="5" id="KW-0067">ATP-binding</keyword>
<evidence type="ECO:0000256" key="1">
    <source>
        <dbReference type="ARBA" id="ARBA00005179"/>
    </source>
</evidence>
<dbReference type="PANTHER" id="PTHR24096">
    <property type="entry name" value="LONG-CHAIN-FATTY-ACID--COA LIGASE"/>
    <property type="match status" value="1"/>
</dbReference>
<protein>
    <recommendedName>
        <fullName evidence="10">AMP-dependent synthetase/ligase domain-containing protein</fullName>
    </recommendedName>
</protein>
<evidence type="ECO:0000256" key="4">
    <source>
        <dbReference type="ARBA" id="ARBA00022741"/>
    </source>
</evidence>
<dbReference type="InParanoid" id="W2S8J0"/>
<keyword evidence="4" id="KW-0547">Nucleotide-binding</keyword>
<dbReference type="RefSeq" id="XP_008713691.1">
    <property type="nucleotide sequence ID" value="XM_008715469.1"/>
</dbReference>
<dbReference type="AlphaFoldDB" id="W2S8J0"/>
<dbReference type="Gene3D" id="3.30.300.30">
    <property type="match status" value="1"/>
</dbReference>
<name>W2S8J0_CYPE1</name>
<dbReference type="InterPro" id="IPR045851">
    <property type="entry name" value="AMP-bd_C_sf"/>
</dbReference>
<evidence type="ECO:0000313" key="9">
    <source>
        <dbReference type="Proteomes" id="UP000030752"/>
    </source>
</evidence>
<dbReference type="GO" id="GO:0005524">
    <property type="term" value="F:ATP binding"/>
    <property type="evidence" value="ECO:0007669"/>
    <property type="project" value="UniProtKB-KW"/>
</dbReference>
<evidence type="ECO:0000259" key="7">
    <source>
        <dbReference type="Pfam" id="PF13193"/>
    </source>
</evidence>
<dbReference type="Proteomes" id="UP000030752">
    <property type="component" value="Unassembled WGS sequence"/>
</dbReference>
<evidence type="ECO:0000313" key="8">
    <source>
        <dbReference type="EMBL" id="ETN44249.1"/>
    </source>
</evidence>
<gene>
    <name evidence="8" type="ORF">HMPREF1541_10800</name>
</gene>
<dbReference type="eggNOG" id="KOG1176">
    <property type="taxonomic scope" value="Eukaryota"/>
</dbReference>
<dbReference type="EMBL" id="KI635846">
    <property type="protein sequence ID" value="ETN44249.1"/>
    <property type="molecule type" value="Genomic_DNA"/>
</dbReference>
<organism evidence="8 9">
    <name type="scientific">Cyphellophora europaea (strain CBS 101466)</name>
    <name type="common">Phialophora europaea</name>
    <dbReference type="NCBI Taxonomy" id="1220924"/>
    <lineage>
        <taxon>Eukaryota</taxon>
        <taxon>Fungi</taxon>
        <taxon>Dikarya</taxon>
        <taxon>Ascomycota</taxon>
        <taxon>Pezizomycotina</taxon>
        <taxon>Eurotiomycetes</taxon>
        <taxon>Chaetothyriomycetidae</taxon>
        <taxon>Chaetothyriales</taxon>
        <taxon>Cyphellophoraceae</taxon>
        <taxon>Cyphellophora</taxon>
    </lineage>
</organism>
<dbReference type="Pfam" id="PF13193">
    <property type="entry name" value="AMP-binding_C"/>
    <property type="match status" value="1"/>
</dbReference>
<dbReference type="STRING" id="1220924.W2S8J0"/>
<evidence type="ECO:0000259" key="6">
    <source>
        <dbReference type="Pfam" id="PF00501"/>
    </source>
</evidence>
<feature type="domain" description="AMP-dependent synthetase/ligase" evidence="6">
    <location>
        <begin position="59"/>
        <end position="424"/>
    </location>
</feature>
<evidence type="ECO:0000256" key="3">
    <source>
        <dbReference type="ARBA" id="ARBA00022598"/>
    </source>
</evidence>
<dbReference type="InterPro" id="IPR000873">
    <property type="entry name" value="AMP-dep_synth/lig_dom"/>
</dbReference>
<dbReference type="OrthoDB" id="6509636at2759"/>
<dbReference type="InterPro" id="IPR025110">
    <property type="entry name" value="AMP-bd_C"/>
</dbReference>
<proteinExistence type="inferred from homology"/>
<sequence>MAVATGHVAATGGSHKQCNALLVAEVDKIWRSESVVKIPTGPTADILSYAFACLGQYDEDKPIFVDALNASNTFSAREARATVRKLIAGLKAHGLQEGDCVWLHAFNTIWYPLIWLAVIGAGGIIFGTNPSAPRSELLHNLGTTRPKLLVTEVASLNVAEQVAASCGIADDQVFVLAKTSQSVPAGRLSFLKLLSHGECGWDVSTGHENLLASRIAAYCTTSGTTGLPKAAKIPHSYVVAQAAMIEQRLKSRPYQPSQLVCLPVFHAFAAQLGLVQPLRLGITTYFLPRFDLDNFIESVRTYQITDAAIVPPIVTALLRRPHADTGLKSLRYVLCAGAPITAELQAKLYQFLHPDATVGQVWGATELGWVTMFAPGEKDQSGSIGTLLANVELKLEDVDGRRICTDLVHGEALVRSPCFFSDYLDNPEASASAFDDDGFYRTGDRVYVEGDQLYIDGRIKETMKVNGWQVSPTELENVLLQHPSIADAAVVGIYAINQDGLEVTRPRAYVVQRLPESSAARSELTAEDVASFLASRLVSYKRLTGGVVFVAAIPRNSTGKILRRLLLAKTPDDTS</sequence>
<evidence type="ECO:0000256" key="5">
    <source>
        <dbReference type="ARBA" id="ARBA00022840"/>
    </source>
</evidence>
<dbReference type="InterPro" id="IPR020845">
    <property type="entry name" value="AMP-binding_CS"/>
</dbReference>
<dbReference type="Pfam" id="PF00501">
    <property type="entry name" value="AMP-binding"/>
    <property type="match status" value="1"/>
</dbReference>
<evidence type="ECO:0008006" key="10">
    <source>
        <dbReference type="Google" id="ProtNLM"/>
    </source>
</evidence>
<dbReference type="PROSITE" id="PS00455">
    <property type="entry name" value="AMP_BINDING"/>
    <property type="match status" value="1"/>
</dbReference>
<accession>W2S8J0</accession>
<comment type="similarity">
    <text evidence="2">Belongs to the ATP-dependent AMP-binding enzyme family.</text>
</comment>
<evidence type="ECO:0000256" key="2">
    <source>
        <dbReference type="ARBA" id="ARBA00006432"/>
    </source>
</evidence>
<dbReference type="InterPro" id="IPR042099">
    <property type="entry name" value="ANL_N_sf"/>
</dbReference>
<dbReference type="GO" id="GO:0016405">
    <property type="term" value="F:CoA-ligase activity"/>
    <property type="evidence" value="ECO:0007669"/>
    <property type="project" value="TreeGrafter"/>
</dbReference>
<dbReference type="HOGENOM" id="CLU_000022_59_2_1"/>